<sequence length="263" mass="29814">MPAATSGWQVTVYSYFIPGKALELPSGEEEADSALGQEEILGRCAGQEVRWGKCRCEQGEEQGELRAKLAGGQSENLSNWDIMFGPECVIQAQFLLAEEEKEEFVDEEAQEQPKMKGLLSDFSIEKLFGFLAPKSKREGRVELVLDVTGFYRIDYKATKNLIDAGMENQLRVSSPYALQVRWSSFHSAHGYGSLLNISWKSSEYLFLRRSEQCKCEPLYTSDILGNTKFGWPAAVLNLFWGVLYCQGKPRLRRPWWRVASLSQ</sequence>
<dbReference type="PANTHER" id="PTHR47285">
    <property type="entry name" value="PROTEIN TIC 62, CHLOROPLASTIC"/>
    <property type="match status" value="1"/>
</dbReference>
<comment type="caution">
    <text evidence="1">The sequence shown here is derived from an EMBL/GenBank/DDBJ whole genome shotgun (WGS) entry which is preliminary data.</text>
</comment>
<accession>A0ABD1ZNA4</accession>
<dbReference type="InterPro" id="IPR044719">
    <property type="entry name" value="TIC62"/>
</dbReference>
<dbReference type="PANTHER" id="PTHR47285:SF1">
    <property type="entry name" value="PROTEIN TIC 62, CHLOROPLASTIC"/>
    <property type="match status" value="1"/>
</dbReference>
<keyword evidence="2" id="KW-1185">Reference proteome</keyword>
<dbReference type="Proteomes" id="UP001605036">
    <property type="component" value="Unassembled WGS sequence"/>
</dbReference>
<reference evidence="1 2" key="1">
    <citation type="submission" date="2024-09" db="EMBL/GenBank/DDBJ databases">
        <title>Chromosome-scale assembly of Riccia fluitans.</title>
        <authorList>
            <person name="Paukszto L."/>
            <person name="Sawicki J."/>
            <person name="Karawczyk K."/>
            <person name="Piernik-Szablinska J."/>
            <person name="Szczecinska M."/>
            <person name="Mazdziarz M."/>
        </authorList>
    </citation>
    <scope>NUCLEOTIDE SEQUENCE [LARGE SCALE GENOMIC DNA]</scope>
    <source>
        <strain evidence="1">Rf_01</strain>
        <tissue evidence="1">Aerial parts of the thallus</tissue>
    </source>
</reference>
<dbReference type="EMBL" id="JBHFFA010000001">
    <property type="protein sequence ID" value="KAL2652767.1"/>
    <property type="molecule type" value="Genomic_DNA"/>
</dbReference>
<gene>
    <name evidence="1" type="ORF">R1flu_020895</name>
</gene>
<organism evidence="1 2">
    <name type="scientific">Riccia fluitans</name>
    <dbReference type="NCBI Taxonomy" id="41844"/>
    <lineage>
        <taxon>Eukaryota</taxon>
        <taxon>Viridiplantae</taxon>
        <taxon>Streptophyta</taxon>
        <taxon>Embryophyta</taxon>
        <taxon>Marchantiophyta</taxon>
        <taxon>Marchantiopsida</taxon>
        <taxon>Marchantiidae</taxon>
        <taxon>Marchantiales</taxon>
        <taxon>Ricciaceae</taxon>
        <taxon>Riccia</taxon>
    </lineage>
</organism>
<protein>
    <submittedName>
        <fullName evidence="1">Uncharacterized protein</fullName>
    </submittedName>
</protein>
<evidence type="ECO:0000313" key="2">
    <source>
        <dbReference type="Proteomes" id="UP001605036"/>
    </source>
</evidence>
<evidence type="ECO:0000313" key="1">
    <source>
        <dbReference type="EMBL" id="KAL2652767.1"/>
    </source>
</evidence>
<name>A0ABD1ZNA4_9MARC</name>
<dbReference type="AlphaFoldDB" id="A0ABD1ZNA4"/>
<proteinExistence type="predicted"/>